<evidence type="ECO:0000313" key="2">
    <source>
        <dbReference type="Proteomes" id="UP000026923"/>
    </source>
</evidence>
<dbReference type="OrthoDB" id="6898222at2"/>
<dbReference type="HOGENOM" id="CLU_187677_0_0_6"/>
<gene>
    <name evidence="1" type="ORF">B597_016515</name>
</gene>
<dbReference type="RefSeq" id="WP_024162237.1">
    <property type="nucleotide sequence ID" value="NZ_KK020676.1"/>
</dbReference>
<proteinExistence type="predicted"/>
<sequence>MTSVSIQITLDPAQAEAYLRWLTSQYEQLMAACWFDDKYRYTPQGLRGPKILRDHPHIAGLNRTMRELLKARKGAPA</sequence>
<accession>A0A061JPR2</accession>
<dbReference type="EMBL" id="AMCZ02000024">
    <property type="protein sequence ID" value="EWC40179.1"/>
    <property type="molecule type" value="Genomic_DNA"/>
</dbReference>
<organism evidence="1 2">
    <name type="scientific">Stutzerimonas stutzeri KOS6</name>
    <dbReference type="NCBI Taxonomy" id="1218352"/>
    <lineage>
        <taxon>Bacteria</taxon>
        <taxon>Pseudomonadati</taxon>
        <taxon>Pseudomonadota</taxon>
        <taxon>Gammaproteobacteria</taxon>
        <taxon>Pseudomonadales</taxon>
        <taxon>Pseudomonadaceae</taxon>
        <taxon>Stutzerimonas</taxon>
    </lineage>
</organism>
<evidence type="ECO:0000313" key="1">
    <source>
        <dbReference type="EMBL" id="EWC40179.1"/>
    </source>
</evidence>
<name>A0A061JPR2_STUST</name>
<comment type="caution">
    <text evidence="1">The sequence shown here is derived from an EMBL/GenBank/DDBJ whole genome shotgun (WGS) entry which is preliminary data.</text>
</comment>
<dbReference type="AlphaFoldDB" id="A0A061JPR2"/>
<protein>
    <submittedName>
        <fullName evidence="1">Uncharacterized protein</fullName>
    </submittedName>
</protein>
<reference evidence="1 2" key="1">
    <citation type="journal article" date="2013" name="Genome Announc.">
        <title>Draft Genome of the Nitrogen-Fixing Bacterium Pseudomonas stutzeri Strain KOS6 Isolated from Industrial Hydrocarbon Sludge.</title>
        <authorList>
            <person name="Grigoryeva T.V."/>
            <person name="Laikov A.V."/>
            <person name="Naumova R.P."/>
            <person name="Manolov A.I."/>
            <person name="Larin A.K."/>
            <person name="Karpova I.Y."/>
            <person name="Semashko T.A."/>
            <person name="Alexeev D.G."/>
            <person name="Kostryukova E.S."/>
            <person name="Muller R."/>
            <person name="Govorun V.M."/>
        </authorList>
    </citation>
    <scope>NUCLEOTIDE SEQUENCE [LARGE SCALE GENOMIC DNA]</scope>
    <source>
        <strain evidence="1 2">KOS6</strain>
    </source>
</reference>
<dbReference type="Proteomes" id="UP000026923">
    <property type="component" value="Unassembled WGS sequence"/>
</dbReference>